<organism evidence="1 2">
    <name type="scientific">Gloeothece citriformis (strain PCC 7424)</name>
    <name type="common">Cyanothece sp. (strain PCC 7424)</name>
    <dbReference type="NCBI Taxonomy" id="65393"/>
    <lineage>
        <taxon>Bacteria</taxon>
        <taxon>Bacillati</taxon>
        <taxon>Cyanobacteriota</taxon>
        <taxon>Cyanophyceae</taxon>
        <taxon>Oscillatoriophycideae</taxon>
        <taxon>Chroococcales</taxon>
        <taxon>Aphanothecaceae</taxon>
        <taxon>Gloeothece</taxon>
        <taxon>Gloeothece citriformis</taxon>
    </lineage>
</organism>
<dbReference type="HOGENOM" id="CLU_3134756_0_0_3"/>
<dbReference type="OrthoDB" id="7690502at2"/>
<sequence length="49" mass="5882">MTLYYTHSIRWGNPYTEPPNNLPRLLFEVTNQLNDYKKDEKLARKLNAN</sequence>
<gene>
    <name evidence="1" type="ordered locus">PCC7424_5489</name>
</gene>
<evidence type="ECO:0000313" key="1">
    <source>
        <dbReference type="EMBL" id="ACK74059.1"/>
    </source>
</evidence>
<dbReference type="RefSeq" id="WP_012599566.1">
    <property type="nucleotide sequence ID" value="NC_011737.1"/>
</dbReference>
<accession>B7KMN7</accession>
<dbReference type="KEGG" id="cyc:PCC7424_5489"/>
<protein>
    <submittedName>
        <fullName evidence="1">Uncharacterized protein</fullName>
    </submittedName>
</protein>
<dbReference type="Proteomes" id="UP000002384">
    <property type="component" value="Plasmid pP742402"/>
</dbReference>
<geneLocation type="plasmid" evidence="1 2">
    <name>pP742402</name>
</geneLocation>
<keyword evidence="2" id="KW-1185">Reference proteome</keyword>
<name>B7KMN7_GLOC7</name>
<reference evidence="2" key="1">
    <citation type="journal article" date="2011" name="MBio">
        <title>Novel metabolic attributes of the genus Cyanothece, comprising a group of unicellular nitrogen-fixing Cyanobacteria.</title>
        <authorList>
            <person name="Bandyopadhyay A."/>
            <person name="Elvitigala T."/>
            <person name="Welsh E."/>
            <person name="Stockel J."/>
            <person name="Liberton M."/>
            <person name="Min H."/>
            <person name="Sherman L.A."/>
            <person name="Pakrasi H.B."/>
        </authorList>
    </citation>
    <scope>NUCLEOTIDE SEQUENCE [LARGE SCALE GENOMIC DNA]</scope>
    <source>
        <strain evidence="2">PCC 7424</strain>
        <plasmid evidence="2">pP742402</plasmid>
    </source>
</reference>
<proteinExistence type="predicted"/>
<keyword evidence="1" id="KW-0614">Plasmid</keyword>
<dbReference type="AlphaFoldDB" id="B7KMN7"/>
<dbReference type="EMBL" id="CP001293">
    <property type="protein sequence ID" value="ACK74059.1"/>
    <property type="molecule type" value="Genomic_DNA"/>
</dbReference>
<evidence type="ECO:0000313" key="2">
    <source>
        <dbReference type="Proteomes" id="UP000002384"/>
    </source>
</evidence>